<dbReference type="GO" id="GO:0032993">
    <property type="term" value="C:protein-DNA complex"/>
    <property type="evidence" value="ECO:0007669"/>
    <property type="project" value="TreeGrafter"/>
</dbReference>
<keyword evidence="4 6" id="KW-0238">DNA-binding</keyword>
<dbReference type="GO" id="GO:0000976">
    <property type="term" value="F:transcription cis-regulatory region binding"/>
    <property type="evidence" value="ECO:0007669"/>
    <property type="project" value="TreeGrafter"/>
</dbReference>
<dbReference type="Pfam" id="PF00486">
    <property type="entry name" value="Trans_reg_C"/>
    <property type="match status" value="1"/>
</dbReference>
<evidence type="ECO:0000256" key="6">
    <source>
        <dbReference type="PROSITE-ProRule" id="PRU01091"/>
    </source>
</evidence>
<proteinExistence type="predicted"/>
<evidence type="ECO:0000256" key="2">
    <source>
        <dbReference type="ARBA" id="ARBA00023012"/>
    </source>
</evidence>
<dbReference type="GO" id="GO:0000156">
    <property type="term" value="F:phosphorelay response regulator activity"/>
    <property type="evidence" value="ECO:0007669"/>
    <property type="project" value="TreeGrafter"/>
</dbReference>
<dbReference type="FunFam" id="1.10.10.10:FF:000005">
    <property type="entry name" value="Two-component system response regulator"/>
    <property type="match status" value="1"/>
</dbReference>
<dbReference type="CDD" id="cd00383">
    <property type="entry name" value="trans_reg_C"/>
    <property type="match status" value="1"/>
</dbReference>
<feature type="DNA-binding region" description="OmpR/PhoB-type" evidence="6">
    <location>
        <begin position="140"/>
        <end position="238"/>
    </location>
</feature>
<keyword evidence="5" id="KW-0804">Transcription</keyword>
<dbReference type="GO" id="GO:0005829">
    <property type="term" value="C:cytosol"/>
    <property type="evidence" value="ECO:0007669"/>
    <property type="project" value="TreeGrafter"/>
</dbReference>
<dbReference type="InterPro" id="IPR016032">
    <property type="entry name" value="Sig_transdc_resp-reg_C-effctor"/>
</dbReference>
<reference evidence="8 9" key="1">
    <citation type="submission" date="2016-11" db="EMBL/GenBank/DDBJ databases">
        <authorList>
            <person name="Jaros S."/>
            <person name="Januszkiewicz K."/>
            <person name="Wedrychowicz H."/>
        </authorList>
    </citation>
    <scope>NUCLEOTIDE SEQUENCE [LARGE SCALE GENOMIC DNA]</scope>
    <source>
        <strain evidence="8 9">GAS138</strain>
    </source>
</reference>
<dbReference type="Gene3D" id="1.10.10.10">
    <property type="entry name" value="Winged helix-like DNA-binding domain superfamily/Winged helix DNA-binding domain"/>
    <property type="match status" value="1"/>
</dbReference>
<dbReference type="SMART" id="SM00862">
    <property type="entry name" value="Trans_reg_C"/>
    <property type="match status" value="1"/>
</dbReference>
<evidence type="ECO:0000259" key="7">
    <source>
        <dbReference type="PROSITE" id="PS51755"/>
    </source>
</evidence>
<dbReference type="AlphaFoldDB" id="A0A1M5KLX2"/>
<dbReference type="InterPro" id="IPR001867">
    <property type="entry name" value="OmpR/PhoB-type_DNA-bd"/>
</dbReference>
<dbReference type="PROSITE" id="PS51755">
    <property type="entry name" value="OMPR_PHOB"/>
    <property type="match status" value="1"/>
</dbReference>
<organism evidence="8 9">
    <name type="scientific">Bradyrhizobium erythrophlei</name>
    <dbReference type="NCBI Taxonomy" id="1437360"/>
    <lineage>
        <taxon>Bacteria</taxon>
        <taxon>Pseudomonadati</taxon>
        <taxon>Pseudomonadota</taxon>
        <taxon>Alphaproteobacteria</taxon>
        <taxon>Hyphomicrobiales</taxon>
        <taxon>Nitrobacteraceae</taxon>
        <taxon>Bradyrhizobium</taxon>
    </lineage>
</organism>
<keyword evidence="1" id="KW-0597">Phosphoprotein</keyword>
<dbReference type="InterPro" id="IPR039420">
    <property type="entry name" value="WalR-like"/>
</dbReference>
<feature type="domain" description="OmpR/PhoB-type" evidence="7">
    <location>
        <begin position="140"/>
        <end position="238"/>
    </location>
</feature>
<keyword evidence="3" id="KW-0805">Transcription regulation</keyword>
<gene>
    <name evidence="8" type="ORF">SAMN05443248_1883</name>
</gene>
<dbReference type="PANTHER" id="PTHR48111">
    <property type="entry name" value="REGULATOR OF RPOS"/>
    <property type="match status" value="1"/>
</dbReference>
<evidence type="ECO:0000313" key="9">
    <source>
        <dbReference type="Proteomes" id="UP000189796"/>
    </source>
</evidence>
<accession>A0A1M5KLX2</accession>
<dbReference type="InterPro" id="IPR036388">
    <property type="entry name" value="WH-like_DNA-bd_sf"/>
</dbReference>
<evidence type="ECO:0000313" key="8">
    <source>
        <dbReference type="EMBL" id="SHG53751.1"/>
    </source>
</evidence>
<keyword evidence="2" id="KW-0902">Two-component regulatory system</keyword>
<dbReference type="SUPFAM" id="SSF46894">
    <property type="entry name" value="C-terminal effector domain of the bipartite response regulators"/>
    <property type="match status" value="1"/>
</dbReference>
<dbReference type="PANTHER" id="PTHR48111:SF76">
    <property type="entry name" value="TWO-COMPONENT RESPONSE REGULATOR"/>
    <property type="match status" value="1"/>
</dbReference>
<dbReference type="GO" id="GO:0006355">
    <property type="term" value="P:regulation of DNA-templated transcription"/>
    <property type="evidence" value="ECO:0007669"/>
    <property type="project" value="InterPro"/>
</dbReference>
<dbReference type="EMBL" id="LT670817">
    <property type="protein sequence ID" value="SHG53751.1"/>
    <property type="molecule type" value="Genomic_DNA"/>
</dbReference>
<evidence type="ECO:0000256" key="1">
    <source>
        <dbReference type="ARBA" id="ARBA00022553"/>
    </source>
</evidence>
<dbReference type="OrthoDB" id="8228121at2"/>
<protein>
    <submittedName>
        <fullName evidence="8">Transcriptional regulatory protein, C terminal</fullName>
    </submittedName>
</protein>
<evidence type="ECO:0000256" key="3">
    <source>
        <dbReference type="ARBA" id="ARBA00023015"/>
    </source>
</evidence>
<evidence type="ECO:0000256" key="5">
    <source>
        <dbReference type="ARBA" id="ARBA00023163"/>
    </source>
</evidence>
<evidence type="ECO:0000256" key="4">
    <source>
        <dbReference type="ARBA" id="ARBA00023125"/>
    </source>
</evidence>
<name>A0A1M5KLX2_9BRAD</name>
<sequence>MRAHNTSRNAPHRIDTAFVGIDPTPSEPRSASIHLLNSSRLRQHRSTRMPSAQQNEMVELAADIDGLPISVRFLVKDIPADLVSKGADIHSLLSSTLEKMVDRMRGYSLRRDDCSKQPLAMVELISSGEPLVQPPAPSSDTVLRVGPLELDLLDRTAKRGDRQIDLRPREFRLLKYMMQRSDEFLTRATLLKEVWHYKFVPETNLVDVHMGRLRRKVDGPNEPPMIHNARGIGFILRATPLPESSPSRPVERSGNLALAANYQRSIERGVQP</sequence>
<dbReference type="Proteomes" id="UP000189796">
    <property type="component" value="Chromosome I"/>
</dbReference>